<keyword evidence="2" id="KW-0812">Transmembrane</keyword>
<feature type="region of interest" description="Disordered" evidence="1">
    <location>
        <begin position="318"/>
        <end position="337"/>
    </location>
</feature>
<feature type="transmembrane region" description="Helical" evidence="2">
    <location>
        <begin position="135"/>
        <end position="155"/>
    </location>
</feature>
<feature type="compositionally biased region" description="Gly residues" evidence="1">
    <location>
        <begin position="328"/>
        <end position="337"/>
    </location>
</feature>
<evidence type="ECO:0000313" key="4">
    <source>
        <dbReference type="Proteomes" id="UP000001876"/>
    </source>
</evidence>
<feature type="region of interest" description="Disordered" evidence="1">
    <location>
        <begin position="1"/>
        <end position="38"/>
    </location>
</feature>
<evidence type="ECO:0000256" key="2">
    <source>
        <dbReference type="SAM" id="Phobius"/>
    </source>
</evidence>
<feature type="transmembrane region" description="Helical" evidence="2">
    <location>
        <begin position="105"/>
        <end position="123"/>
    </location>
</feature>
<evidence type="ECO:0000256" key="1">
    <source>
        <dbReference type="SAM" id="MobiDB-lite"/>
    </source>
</evidence>
<keyword evidence="2" id="KW-0472">Membrane</keyword>
<proteinExistence type="predicted"/>
<sequence>MRARRARREDAAGSGRDGDRGGRDDAATADAAAAREDDDDDVGLFREWRRAMTAPREDQEAFGRARAITRVRPRLSPSIHSSIASVSPPRRRWRAHPTARRMEDVHGALVLIFILFAFVMDLWRHPFTRVTLRLQQNFLTCFVVNVVALSLPLLRARAGIAPATRPALVRATYVVFACTMTGLIAHVGTTITRPVPIKYRYCFNAYVALFTQLAWDTPRLPRNASASMSMPRIVATIPTFMARVGIYIRWNGRGPYRCNLLGVCSGTPGPNHLGFPTTWLGCLSDVSVTAFVMTLAEAKLALSWRLWRRQVRRQEDAASASASECHRGGGGGARGAN</sequence>
<feature type="compositionally biased region" description="Basic and acidic residues" evidence="1">
    <location>
        <begin position="7"/>
        <end position="26"/>
    </location>
</feature>
<keyword evidence="4" id="KW-1185">Reference proteome</keyword>
<dbReference type="RefSeq" id="XP_003055895.1">
    <property type="nucleotide sequence ID" value="XM_003055849.1"/>
</dbReference>
<name>C1MJX2_MICPC</name>
<reference evidence="3 4" key="1">
    <citation type="journal article" date="2009" name="Science">
        <title>Green evolution and dynamic adaptations revealed by genomes of the marine picoeukaryotes Micromonas.</title>
        <authorList>
            <person name="Worden A.Z."/>
            <person name="Lee J.H."/>
            <person name="Mock T."/>
            <person name="Rouze P."/>
            <person name="Simmons M.P."/>
            <person name="Aerts A.L."/>
            <person name="Allen A.E."/>
            <person name="Cuvelier M.L."/>
            <person name="Derelle E."/>
            <person name="Everett M.V."/>
            <person name="Foulon E."/>
            <person name="Grimwood J."/>
            <person name="Gundlach H."/>
            <person name="Henrissat B."/>
            <person name="Napoli C."/>
            <person name="McDonald S.M."/>
            <person name="Parker M.S."/>
            <person name="Rombauts S."/>
            <person name="Salamov A."/>
            <person name="Von Dassow P."/>
            <person name="Badger J.H."/>
            <person name="Coutinho P.M."/>
            <person name="Demir E."/>
            <person name="Dubchak I."/>
            <person name="Gentemann C."/>
            <person name="Eikrem W."/>
            <person name="Gready J.E."/>
            <person name="John U."/>
            <person name="Lanier W."/>
            <person name="Lindquist E.A."/>
            <person name="Lucas S."/>
            <person name="Mayer K.F."/>
            <person name="Moreau H."/>
            <person name="Not F."/>
            <person name="Otillar R."/>
            <person name="Panaud O."/>
            <person name="Pangilinan J."/>
            <person name="Paulsen I."/>
            <person name="Piegu B."/>
            <person name="Poliakov A."/>
            <person name="Robbens S."/>
            <person name="Schmutz J."/>
            <person name="Toulza E."/>
            <person name="Wyss T."/>
            <person name="Zelensky A."/>
            <person name="Zhou K."/>
            <person name="Armbrust E.V."/>
            <person name="Bhattacharya D."/>
            <person name="Goodenough U.W."/>
            <person name="Van de Peer Y."/>
            <person name="Grigoriev I.V."/>
        </authorList>
    </citation>
    <scope>NUCLEOTIDE SEQUENCE [LARGE SCALE GENOMIC DNA]</scope>
    <source>
        <strain evidence="3 4">CCMP1545</strain>
    </source>
</reference>
<dbReference type="Proteomes" id="UP000001876">
    <property type="component" value="Unassembled WGS sequence"/>
</dbReference>
<dbReference type="AlphaFoldDB" id="C1MJX2"/>
<organism evidence="4">
    <name type="scientific">Micromonas pusilla (strain CCMP1545)</name>
    <name type="common">Picoplanktonic green alga</name>
    <dbReference type="NCBI Taxonomy" id="564608"/>
    <lineage>
        <taxon>Eukaryota</taxon>
        <taxon>Viridiplantae</taxon>
        <taxon>Chlorophyta</taxon>
        <taxon>Mamiellophyceae</taxon>
        <taxon>Mamiellales</taxon>
        <taxon>Mamiellaceae</taxon>
        <taxon>Micromonas</taxon>
    </lineage>
</organism>
<feature type="transmembrane region" description="Helical" evidence="2">
    <location>
        <begin position="167"/>
        <end position="188"/>
    </location>
</feature>
<gene>
    <name evidence="3" type="ORF">MICPUCDRAFT_64114</name>
</gene>
<dbReference type="GeneID" id="9681649"/>
<dbReference type="KEGG" id="mpp:MICPUCDRAFT_64114"/>
<evidence type="ECO:0000313" key="3">
    <source>
        <dbReference type="EMBL" id="EEH59271.1"/>
    </source>
</evidence>
<dbReference type="EMBL" id="GG663736">
    <property type="protein sequence ID" value="EEH59271.1"/>
    <property type="molecule type" value="Genomic_DNA"/>
</dbReference>
<accession>C1MJX2</accession>
<protein>
    <submittedName>
        <fullName evidence="3">Predicted protein</fullName>
    </submittedName>
</protein>
<keyword evidence="2" id="KW-1133">Transmembrane helix</keyword>